<dbReference type="EMBL" id="JACGWK010001876">
    <property type="protein sequence ID" value="KAL0281857.1"/>
    <property type="molecule type" value="Genomic_DNA"/>
</dbReference>
<protein>
    <submittedName>
        <fullName evidence="1">Uncharacterized protein</fullName>
    </submittedName>
</protein>
<reference evidence="1" key="1">
    <citation type="submission" date="2020-06" db="EMBL/GenBank/DDBJ databases">
        <authorList>
            <person name="Li T."/>
            <person name="Hu X."/>
            <person name="Zhang T."/>
            <person name="Song X."/>
            <person name="Zhang H."/>
            <person name="Dai N."/>
            <person name="Sheng W."/>
            <person name="Hou X."/>
            <person name="Wei L."/>
        </authorList>
    </citation>
    <scope>NUCLEOTIDE SEQUENCE</scope>
    <source>
        <strain evidence="1">G01</strain>
        <tissue evidence="1">Leaf</tissue>
    </source>
</reference>
<proteinExistence type="predicted"/>
<dbReference type="Pfam" id="PF02992">
    <property type="entry name" value="Transposase_21"/>
    <property type="match status" value="1"/>
</dbReference>
<reference evidence="1" key="2">
    <citation type="journal article" date="2024" name="Plant">
        <title>Genomic evolution and insights into agronomic trait innovations of Sesamum species.</title>
        <authorList>
            <person name="Miao H."/>
            <person name="Wang L."/>
            <person name="Qu L."/>
            <person name="Liu H."/>
            <person name="Sun Y."/>
            <person name="Le M."/>
            <person name="Wang Q."/>
            <person name="Wei S."/>
            <person name="Zheng Y."/>
            <person name="Lin W."/>
            <person name="Duan Y."/>
            <person name="Cao H."/>
            <person name="Xiong S."/>
            <person name="Wang X."/>
            <person name="Wei L."/>
            <person name="Li C."/>
            <person name="Ma Q."/>
            <person name="Ju M."/>
            <person name="Zhao R."/>
            <person name="Li G."/>
            <person name="Mu C."/>
            <person name="Tian Q."/>
            <person name="Mei H."/>
            <person name="Zhang T."/>
            <person name="Gao T."/>
            <person name="Zhang H."/>
        </authorList>
    </citation>
    <scope>NUCLEOTIDE SEQUENCE</scope>
    <source>
        <strain evidence="1">G01</strain>
    </source>
</reference>
<accession>A0AAW2IJ66</accession>
<name>A0AAW2IJ66_9LAMI</name>
<sequence>MNTLVKDLGLPIEKIDTCNNGCMLYWKDDVDLEYCKFCGDARYKPSRGQDPQQTKFLYVVLRYLPLTLFVEKNRVMFGWAFAQMVLRCTVSTVVLIHVDPLSLHRTIFSLYLINVYLEPLIEELLQLWHVGVRTYDHAMDNAFIMRAALIWTVNDLPAYGMASG</sequence>
<evidence type="ECO:0000313" key="1">
    <source>
        <dbReference type="EMBL" id="KAL0281857.1"/>
    </source>
</evidence>
<dbReference type="PANTHER" id="PTHR10775:SF188">
    <property type="entry name" value="TRANSPOSASE-ASSOCIATED DOMAIN-CONTAINING PROTEIN"/>
    <property type="match status" value="1"/>
</dbReference>
<organism evidence="1">
    <name type="scientific">Sesamum angustifolium</name>
    <dbReference type="NCBI Taxonomy" id="2727405"/>
    <lineage>
        <taxon>Eukaryota</taxon>
        <taxon>Viridiplantae</taxon>
        <taxon>Streptophyta</taxon>
        <taxon>Embryophyta</taxon>
        <taxon>Tracheophyta</taxon>
        <taxon>Spermatophyta</taxon>
        <taxon>Magnoliopsida</taxon>
        <taxon>eudicotyledons</taxon>
        <taxon>Gunneridae</taxon>
        <taxon>Pentapetalae</taxon>
        <taxon>asterids</taxon>
        <taxon>lamiids</taxon>
        <taxon>Lamiales</taxon>
        <taxon>Pedaliaceae</taxon>
        <taxon>Sesamum</taxon>
    </lineage>
</organism>
<dbReference type="InterPro" id="IPR004242">
    <property type="entry name" value="Transposase_21"/>
</dbReference>
<comment type="caution">
    <text evidence="1">The sequence shown here is derived from an EMBL/GenBank/DDBJ whole genome shotgun (WGS) entry which is preliminary data.</text>
</comment>
<dbReference type="PANTHER" id="PTHR10775">
    <property type="entry name" value="OS08G0208400 PROTEIN"/>
    <property type="match status" value="1"/>
</dbReference>
<dbReference type="AlphaFoldDB" id="A0AAW2IJ66"/>
<gene>
    <name evidence="1" type="ORF">Sangu_2984900</name>
</gene>